<evidence type="ECO:0000256" key="4">
    <source>
        <dbReference type="ARBA" id="ARBA00023172"/>
    </source>
</evidence>
<dbReference type="HOGENOM" id="CLU_027562_17_7_7"/>
<dbReference type="Pfam" id="PF14659">
    <property type="entry name" value="Phage_int_SAM_3"/>
    <property type="match status" value="1"/>
</dbReference>
<comment type="similarity">
    <text evidence="1">Belongs to the 'phage' integrase family.</text>
</comment>
<evidence type="ECO:0000256" key="1">
    <source>
        <dbReference type="ARBA" id="ARBA00008857"/>
    </source>
</evidence>
<dbReference type="InterPro" id="IPR050090">
    <property type="entry name" value="Tyrosine_recombinase_XerCD"/>
</dbReference>
<dbReference type="InterPro" id="IPR011010">
    <property type="entry name" value="DNA_brk_join_enz"/>
</dbReference>
<dbReference type="GO" id="GO:0003677">
    <property type="term" value="F:DNA binding"/>
    <property type="evidence" value="ECO:0007669"/>
    <property type="project" value="UniProtKB-UniRule"/>
</dbReference>
<dbReference type="InterPro" id="IPR004107">
    <property type="entry name" value="Integrase_SAM-like_N"/>
</dbReference>
<organism evidence="8 9">
    <name type="scientific">Desulforapulum autotrophicum (strain ATCC 43914 / DSM 3382 / VKM B-1955 / HRM2)</name>
    <name type="common">Desulfobacterium autotrophicum</name>
    <dbReference type="NCBI Taxonomy" id="177437"/>
    <lineage>
        <taxon>Bacteria</taxon>
        <taxon>Pseudomonadati</taxon>
        <taxon>Thermodesulfobacteriota</taxon>
        <taxon>Desulfobacteria</taxon>
        <taxon>Desulfobacterales</taxon>
        <taxon>Desulfobacteraceae</taxon>
        <taxon>Desulforapulum</taxon>
    </lineage>
</organism>
<dbReference type="STRING" id="177437.HRM2_17930"/>
<evidence type="ECO:0000259" key="7">
    <source>
        <dbReference type="PROSITE" id="PS51900"/>
    </source>
</evidence>
<evidence type="ECO:0000313" key="9">
    <source>
        <dbReference type="Proteomes" id="UP000000442"/>
    </source>
</evidence>
<accession>C0QB98</accession>
<keyword evidence="4" id="KW-0233">DNA recombination</keyword>
<dbReference type="AlphaFoldDB" id="C0QB98"/>
<dbReference type="PROSITE" id="PS51898">
    <property type="entry name" value="TYR_RECOMBINASE"/>
    <property type="match status" value="1"/>
</dbReference>
<evidence type="ECO:0000256" key="5">
    <source>
        <dbReference type="PROSITE-ProRule" id="PRU01248"/>
    </source>
</evidence>
<dbReference type="KEGG" id="dat:HRM2_17930"/>
<dbReference type="RefSeq" id="WP_015903683.1">
    <property type="nucleotide sequence ID" value="NC_012108.1"/>
</dbReference>
<protein>
    <submittedName>
        <fullName evidence="8">Uncharacterized protein</fullName>
    </submittedName>
</protein>
<dbReference type="InterPro" id="IPR013762">
    <property type="entry name" value="Integrase-like_cat_sf"/>
</dbReference>
<keyword evidence="3 5" id="KW-0238">DNA-binding</keyword>
<dbReference type="GO" id="GO:0015074">
    <property type="term" value="P:DNA integration"/>
    <property type="evidence" value="ECO:0007669"/>
    <property type="project" value="UniProtKB-KW"/>
</dbReference>
<evidence type="ECO:0000313" key="8">
    <source>
        <dbReference type="EMBL" id="ACN14897.1"/>
    </source>
</evidence>
<evidence type="ECO:0000259" key="6">
    <source>
        <dbReference type="PROSITE" id="PS51898"/>
    </source>
</evidence>
<dbReference type="Pfam" id="PF00589">
    <property type="entry name" value="Phage_integrase"/>
    <property type="match status" value="1"/>
</dbReference>
<dbReference type="Gene3D" id="1.10.443.10">
    <property type="entry name" value="Intergrase catalytic core"/>
    <property type="match status" value="1"/>
</dbReference>
<reference evidence="8 9" key="1">
    <citation type="journal article" date="2009" name="Environ. Microbiol.">
        <title>Genome sequence of Desulfobacterium autotrophicum HRM2, a marine sulfate reducer oxidizing organic carbon completely to carbon dioxide.</title>
        <authorList>
            <person name="Strittmatter A.W."/>
            <person name="Liesegang H."/>
            <person name="Rabus R."/>
            <person name="Decker I."/>
            <person name="Amann J."/>
            <person name="Andres S."/>
            <person name="Henne A."/>
            <person name="Fricke W.F."/>
            <person name="Martinez-Arias R."/>
            <person name="Bartels D."/>
            <person name="Goesmann A."/>
            <person name="Krause L."/>
            <person name="Puehler A."/>
            <person name="Klenk H.P."/>
            <person name="Richter M."/>
            <person name="Schuler M."/>
            <person name="Gloeckner F.O."/>
            <person name="Meyerdierks A."/>
            <person name="Gottschalk G."/>
            <person name="Amann R."/>
        </authorList>
    </citation>
    <scope>NUCLEOTIDE SEQUENCE [LARGE SCALE GENOMIC DNA]</scope>
    <source>
        <strain evidence="9">ATCC 43914 / DSM 3382 / HRM2</strain>
    </source>
</reference>
<name>C0QB98_DESAH</name>
<dbReference type="PANTHER" id="PTHR30349:SF64">
    <property type="entry name" value="PROPHAGE INTEGRASE INTD-RELATED"/>
    <property type="match status" value="1"/>
</dbReference>
<dbReference type="PANTHER" id="PTHR30349">
    <property type="entry name" value="PHAGE INTEGRASE-RELATED"/>
    <property type="match status" value="1"/>
</dbReference>
<dbReference type="eggNOG" id="COG4974">
    <property type="taxonomic scope" value="Bacteria"/>
</dbReference>
<keyword evidence="2" id="KW-0229">DNA integration</keyword>
<dbReference type="Gene3D" id="1.10.150.130">
    <property type="match status" value="1"/>
</dbReference>
<dbReference type="SUPFAM" id="SSF56349">
    <property type="entry name" value="DNA breaking-rejoining enzymes"/>
    <property type="match status" value="1"/>
</dbReference>
<gene>
    <name evidence="8" type="ordered locus">HRM2_17930</name>
</gene>
<dbReference type="OrthoDB" id="9789256at2"/>
<dbReference type="PROSITE" id="PS51900">
    <property type="entry name" value="CB"/>
    <property type="match status" value="1"/>
</dbReference>
<sequence length="365" mass="42073">MAINLCCPVCYKTYKLQTLRCKCGNNLRTNKLFKVRIKLSNGKWKSKQVNTLELAKKVEAKFKTQSIEEDVFNIHRAPVIDGVWSKYLTWASLNKRSWIDDRIRWELHISAHLKGMKMDKITPSHVQDILNHMATKDTPKGGHYAPATIKQVLVLIKRVFNWSMQQGLYQGGNPCKSVEAPMFDNRINNPLDKSGLRSLMSVLDTWNNERAILVIKFALYSGKRKGEVLSLTWDSVDFENHLLTLQAMNTKSKKAQSLPLNNHCMTILERCRKLKVSDYVFPSTLGNYYNTFDETWKRIRKRAGISIRFHDLRHTYASYLASSGKVDIYTLKELLGHSTIEMTQRYAHLVNGVLKRAVCVADEVF</sequence>
<dbReference type="InterPro" id="IPR010998">
    <property type="entry name" value="Integrase_recombinase_N"/>
</dbReference>
<dbReference type="InterPro" id="IPR044068">
    <property type="entry name" value="CB"/>
</dbReference>
<dbReference type="CDD" id="cd00796">
    <property type="entry name" value="INT_Rci_Hp1_C"/>
    <property type="match status" value="1"/>
</dbReference>
<dbReference type="EMBL" id="CP001087">
    <property type="protein sequence ID" value="ACN14897.1"/>
    <property type="molecule type" value="Genomic_DNA"/>
</dbReference>
<dbReference type="Proteomes" id="UP000000442">
    <property type="component" value="Chromosome"/>
</dbReference>
<evidence type="ECO:0000256" key="3">
    <source>
        <dbReference type="ARBA" id="ARBA00023125"/>
    </source>
</evidence>
<dbReference type="GO" id="GO:0006310">
    <property type="term" value="P:DNA recombination"/>
    <property type="evidence" value="ECO:0007669"/>
    <property type="project" value="UniProtKB-KW"/>
</dbReference>
<keyword evidence="9" id="KW-1185">Reference proteome</keyword>
<dbReference type="InterPro" id="IPR002104">
    <property type="entry name" value="Integrase_catalytic"/>
</dbReference>
<feature type="domain" description="Tyr recombinase" evidence="6">
    <location>
        <begin position="186"/>
        <end position="359"/>
    </location>
</feature>
<proteinExistence type="inferred from homology"/>
<evidence type="ECO:0000256" key="2">
    <source>
        <dbReference type="ARBA" id="ARBA00022908"/>
    </source>
</evidence>
<feature type="domain" description="Core-binding (CB)" evidence="7">
    <location>
        <begin position="78"/>
        <end position="164"/>
    </location>
</feature>